<accession>A0A0E9SNR7</accession>
<sequence length="39" mass="4569">MHWSPSIITHIAGRMLLKLEKKCISILKSFRLMSKPLLF</sequence>
<dbReference type="EMBL" id="GBXM01065568">
    <property type="protein sequence ID" value="JAH43009.1"/>
    <property type="molecule type" value="Transcribed_RNA"/>
</dbReference>
<reference evidence="1" key="2">
    <citation type="journal article" date="2015" name="Fish Shellfish Immunol.">
        <title>Early steps in the European eel (Anguilla anguilla)-Vibrio vulnificus interaction in the gills: Role of the RtxA13 toxin.</title>
        <authorList>
            <person name="Callol A."/>
            <person name="Pajuelo D."/>
            <person name="Ebbesson L."/>
            <person name="Teles M."/>
            <person name="MacKenzie S."/>
            <person name="Amaro C."/>
        </authorList>
    </citation>
    <scope>NUCLEOTIDE SEQUENCE</scope>
</reference>
<name>A0A0E9SNR7_ANGAN</name>
<organism evidence="1">
    <name type="scientific">Anguilla anguilla</name>
    <name type="common">European freshwater eel</name>
    <name type="synonym">Muraena anguilla</name>
    <dbReference type="NCBI Taxonomy" id="7936"/>
    <lineage>
        <taxon>Eukaryota</taxon>
        <taxon>Metazoa</taxon>
        <taxon>Chordata</taxon>
        <taxon>Craniata</taxon>
        <taxon>Vertebrata</taxon>
        <taxon>Euteleostomi</taxon>
        <taxon>Actinopterygii</taxon>
        <taxon>Neopterygii</taxon>
        <taxon>Teleostei</taxon>
        <taxon>Anguilliformes</taxon>
        <taxon>Anguillidae</taxon>
        <taxon>Anguilla</taxon>
    </lineage>
</organism>
<dbReference type="AlphaFoldDB" id="A0A0E9SNR7"/>
<reference evidence="1" key="1">
    <citation type="submission" date="2014-11" db="EMBL/GenBank/DDBJ databases">
        <authorList>
            <person name="Amaro Gonzalez C."/>
        </authorList>
    </citation>
    <scope>NUCLEOTIDE SEQUENCE</scope>
</reference>
<protein>
    <submittedName>
        <fullName evidence="1">Uncharacterized protein</fullName>
    </submittedName>
</protein>
<proteinExistence type="predicted"/>
<evidence type="ECO:0000313" key="1">
    <source>
        <dbReference type="EMBL" id="JAH43009.1"/>
    </source>
</evidence>